<dbReference type="InterPro" id="IPR017439">
    <property type="entry name" value="Amidohydrolase"/>
</dbReference>
<dbReference type="InterPro" id="IPR036264">
    <property type="entry name" value="Bact_exopeptidase_dim_dom"/>
</dbReference>
<reference evidence="4" key="1">
    <citation type="submission" date="2009-12" db="EMBL/GenBank/DDBJ databases">
        <title>Complete sequence of Treponema primitia strain ZAS-2.</title>
        <authorList>
            <person name="Tetu S.G."/>
            <person name="Matson E."/>
            <person name="Ren Q."/>
            <person name="Seshadri R."/>
            <person name="Elbourne L."/>
            <person name="Hassan K.A."/>
            <person name="Durkin A."/>
            <person name="Radune D."/>
            <person name="Mohamoud Y."/>
            <person name="Shay R."/>
            <person name="Jin S."/>
            <person name="Zhang X."/>
            <person name="Lucey K."/>
            <person name="Ballor N.R."/>
            <person name="Ottesen E."/>
            <person name="Rosenthal R."/>
            <person name="Allen A."/>
            <person name="Leadbetter J.R."/>
            <person name="Paulsen I.T."/>
        </authorList>
    </citation>
    <scope>NUCLEOTIDE SEQUENCE [LARGE SCALE GENOMIC DNA]</scope>
    <source>
        <strain evidence="4">ATCC BAA-887 / DSM 12427 / ZAS-2</strain>
    </source>
</reference>
<dbReference type="PANTHER" id="PTHR30575:SF0">
    <property type="entry name" value="XAA-ARG DIPEPTIDASE"/>
    <property type="match status" value="1"/>
</dbReference>
<dbReference type="GO" id="GO:0046657">
    <property type="term" value="P:folic acid catabolic process"/>
    <property type="evidence" value="ECO:0007669"/>
    <property type="project" value="TreeGrafter"/>
</dbReference>
<dbReference type="RefSeq" id="WP_015706507.1">
    <property type="nucleotide sequence ID" value="NC_015578.1"/>
</dbReference>
<organism evidence="3 4">
    <name type="scientific">Treponema primitia (strain ATCC BAA-887 / DSM 12427 / ZAS-2)</name>
    <dbReference type="NCBI Taxonomy" id="545694"/>
    <lineage>
        <taxon>Bacteria</taxon>
        <taxon>Pseudomonadati</taxon>
        <taxon>Spirochaetota</taxon>
        <taxon>Spirochaetia</taxon>
        <taxon>Spirochaetales</taxon>
        <taxon>Treponemataceae</taxon>
        <taxon>Treponema</taxon>
    </lineage>
</organism>
<dbReference type="SUPFAM" id="SSF55031">
    <property type="entry name" value="Bacterial exopeptidase dimerisation domain"/>
    <property type="match status" value="1"/>
</dbReference>
<dbReference type="NCBIfam" id="TIGR01891">
    <property type="entry name" value="amidohydrolases"/>
    <property type="match status" value="1"/>
</dbReference>
<dbReference type="SUPFAM" id="SSF53187">
    <property type="entry name" value="Zn-dependent exopeptidases"/>
    <property type="match status" value="1"/>
</dbReference>
<feature type="domain" description="Peptidase M20 dimerisation" evidence="2">
    <location>
        <begin position="186"/>
        <end position="278"/>
    </location>
</feature>
<evidence type="ECO:0000313" key="4">
    <source>
        <dbReference type="Proteomes" id="UP000009223"/>
    </source>
</evidence>
<name>F5YPL4_TREPZ</name>
<dbReference type="PANTHER" id="PTHR30575">
    <property type="entry name" value="PEPTIDASE M20"/>
    <property type="match status" value="1"/>
</dbReference>
<dbReference type="InterPro" id="IPR011650">
    <property type="entry name" value="Peptidase_M20_dimer"/>
</dbReference>
<dbReference type="KEGG" id="tpi:TREPR_3832"/>
<dbReference type="GO" id="GO:0016805">
    <property type="term" value="F:dipeptidase activity"/>
    <property type="evidence" value="ECO:0007669"/>
    <property type="project" value="TreeGrafter"/>
</dbReference>
<dbReference type="EMBL" id="CP001843">
    <property type="protein sequence ID" value="AEF85283.1"/>
    <property type="molecule type" value="Genomic_DNA"/>
</dbReference>
<dbReference type="InterPro" id="IPR052030">
    <property type="entry name" value="Peptidase_M20/M20A_hydrolases"/>
</dbReference>
<dbReference type="PIRSF" id="PIRSF037227">
    <property type="entry name" value="Aminobenzoyl-glu_utiliz_pB"/>
    <property type="match status" value="1"/>
</dbReference>
<evidence type="ECO:0000313" key="3">
    <source>
        <dbReference type="EMBL" id="AEF85283.1"/>
    </source>
</evidence>
<dbReference type="InterPro" id="IPR002933">
    <property type="entry name" value="Peptidase_M20"/>
</dbReference>
<reference evidence="3 4" key="2">
    <citation type="journal article" date="2011" name="ISME J.">
        <title>RNA-seq reveals cooperative metabolic interactions between two termite-gut spirochete species in co-culture.</title>
        <authorList>
            <person name="Rosenthal A.Z."/>
            <person name="Matson E.G."/>
            <person name="Eldar A."/>
            <person name="Leadbetter J.R."/>
        </authorList>
    </citation>
    <scope>NUCLEOTIDE SEQUENCE [LARGE SCALE GENOMIC DNA]</scope>
    <source>
        <strain evidence="4">ATCC BAA-887 / DSM 12427 / ZAS-2</strain>
    </source>
</reference>
<protein>
    <submittedName>
        <fullName evidence="3">Amidohydrolase</fullName>
    </submittedName>
</protein>
<dbReference type="FunFam" id="3.30.70.360:FF:000004">
    <property type="entry name" value="Peptidase M20 domain-containing protein 2"/>
    <property type="match status" value="1"/>
</dbReference>
<dbReference type="OrthoDB" id="9781032at2"/>
<dbReference type="AlphaFoldDB" id="F5YPL4"/>
<dbReference type="STRING" id="545694.TREPR_3832"/>
<dbReference type="Pfam" id="PF07687">
    <property type="entry name" value="M20_dimer"/>
    <property type="match status" value="1"/>
</dbReference>
<dbReference type="Gene3D" id="3.40.630.10">
    <property type="entry name" value="Zn peptidases"/>
    <property type="match status" value="1"/>
</dbReference>
<dbReference type="GO" id="GO:0071713">
    <property type="term" value="F:para-aminobenzoyl-glutamate hydrolase activity"/>
    <property type="evidence" value="ECO:0007669"/>
    <property type="project" value="TreeGrafter"/>
</dbReference>
<dbReference type="eggNOG" id="COG1473">
    <property type="taxonomic scope" value="Bacteria"/>
</dbReference>
<evidence type="ECO:0000256" key="1">
    <source>
        <dbReference type="ARBA" id="ARBA00022801"/>
    </source>
</evidence>
<dbReference type="GO" id="GO:0005737">
    <property type="term" value="C:cytoplasm"/>
    <property type="evidence" value="ECO:0007669"/>
    <property type="project" value="TreeGrafter"/>
</dbReference>
<sequence>MNETIKKWFDSHAADVIKLSDSLWDHPETAMNEQHSCAETTEFMRSQGFTVKAFNLLSGKPEEANCLIATYGSGKPVIGILGEFDALPNLGQDRVTTRTPKESPGHGCGHNLMASGCAGAASALKLAMETEKLSGTLIYYGCPAEETLEGKVHMSKQGLFDKLDICLAWHPGPVALSVLENSMQSSTALKFNFRGKTAHAAVNPDQGRSALDAAELMNVGIQYLREHVSSDVRIHYIYTHGGVAPNVVPDYAQLYYYVRAQSRSMNDEVLKRVIDVSEGAAKMTGTSTDYELLAGCYDVFINHRLNKLCQEALLKIPPIEYSDENKKFAAEVYRNATGKEPVTELLDTAVPPLTGIVRPMTGSSDVGDVTHILPTTQFMGAGMIGGLPFHHWAVTACTGTEIGHKAELQAGKALAQAGYDAFKNPAAIEEAWEEFRNARKAMDAYKPVLP</sequence>
<evidence type="ECO:0000259" key="2">
    <source>
        <dbReference type="Pfam" id="PF07687"/>
    </source>
</evidence>
<keyword evidence="4" id="KW-1185">Reference proteome</keyword>
<gene>
    <name evidence="3" type="ordered locus">TREPR_3832</name>
</gene>
<dbReference type="Pfam" id="PF01546">
    <property type="entry name" value="Peptidase_M20"/>
    <property type="match status" value="1"/>
</dbReference>
<dbReference type="Gene3D" id="3.30.70.360">
    <property type="match status" value="1"/>
</dbReference>
<dbReference type="Proteomes" id="UP000009223">
    <property type="component" value="Chromosome"/>
</dbReference>
<dbReference type="InterPro" id="IPR017145">
    <property type="entry name" value="Aminobenzoyl-glu_utiliz_pB"/>
</dbReference>
<dbReference type="HOGENOM" id="CLU_031812_0_1_12"/>
<accession>F5YPL4</accession>
<proteinExistence type="predicted"/>
<keyword evidence="1 3" id="KW-0378">Hydrolase</keyword>